<accession>A0A9P9YRQ9</accession>
<protein>
    <submittedName>
        <fullName evidence="2">Uncharacterized protein</fullName>
    </submittedName>
</protein>
<evidence type="ECO:0000256" key="1">
    <source>
        <dbReference type="SAM" id="MobiDB-lite"/>
    </source>
</evidence>
<reference evidence="2" key="1">
    <citation type="journal article" date="2023" name="Genome Biol. Evol.">
        <title>Long-read-based Genome Assembly of Drosophila gunungcola Reveals Fewer Chemosensory Genes in Flower-breeding Species.</title>
        <authorList>
            <person name="Negi A."/>
            <person name="Liao B.Y."/>
            <person name="Yeh S.D."/>
        </authorList>
    </citation>
    <scope>NUCLEOTIDE SEQUENCE</scope>
    <source>
        <strain evidence="2">Sukarami</strain>
    </source>
</reference>
<dbReference type="EMBL" id="JAMKOV010000003">
    <property type="protein sequence ID" value="KAI8041685.1"/>
    <property type="molecule type" value="Genomic_DNA"/>
</dbReference>
<organism evidence="2 3">
    <name type="scientific">Drosophila gunungcola</name>
    <name type="common">fruit fly</name>
    <dbReference type="NCBI Taxonomy" id="103775"/>
    <lineage>
        <taxon>Eukaryota</taxon>
        <taxon>Metazoa</taxon>
        <taxon>Ecdysozoa</taxon>
        <taxon>Arthropoda</taxon>
        <taxon>Hexapoda</taxon>
        <taxon>Insecta</taxon>
        <taxon>Pterygota</taxon>
        <taxon>Neoptera</taxon>
        <taxon>Endopterygota</taxon>
        <taxon>Diptera</taxon>
        <taxon>Brachycera</taxon>
        <taxon>Muscomorpha</taxon>
        <taxon>Ephydroidea</taxon>
        <taxon>Drosophilidae</taxon>
        <taxon>Drosophila</taxon>
        <taxon>Sophophora</taxon>
    </lineage>
</organism>
<sequence>MSGPGPEPEVDVTRTGGLEKHEKFKQAGEDEHPALGSGSVRSVFSLD</sequence>
<evidence type="ECO:0000313" key="2">
    <source>
        <dbReference type="EMBL" id="KAI8041685.1"/>
    </source>
</evidence>
<proteinExistence type="predicted"/>
<comment type="caution">
    <text evidence="2">The sequence shown here is derived from an EMBL/GenBank/DDBJ whole genome shotgun (WGS) entry which is preliminary data.</text>
</comment>
<feature type="region of interest" description="Disordered" evidence="1">
    <location>
        <begin position="1"/>
        <end position="47"/>
    </location>
</feature>
<feature type="compositionally biased region" description="Basic and acidic residues" evidence="1">
    <location>
        <begin position="17"/>
        <end position="33"/>
    </location>
</feature>
<evidence type="ECO:0000313" key="3">
    <source>
        <dbReference type="Proteomes" id="UP001059596"/>
    </source>
</evidence>
<gene>
    <name evidence="2" type="ORF">M5D96_005950</name>
</gene>
<dbReference type="AlphaFoldDB" id="A0A9P9YRQ9"/>
<name>A0A9P9YRQ9_9MUSC</name>
<keyword evidence="3" id="KW-1185">Reference proteome</keyword>
<dbReference type="Proteomes" id="UP001059596">
    <property type="component" value="Unassembled WGS sequence"/>
</dbReference>